<sequence length="52" mass="5773">MSRNSVSSIELLLGLFGSALAGLFWLGGYIWRTYNQTFDDLGNETQQGSDNE</sequence>
<keyword evidence="3" id="KW-1185">Reference proteome</keyword>
<dbReference type="EMBL" id="FOFP01000028">
    <property type="protein sequence ID" value="SER41863.1"/>
    <property type="molecule type" value="Genomic_DNA"/>
</dbReference>
<feature type="transmembrane region" description="Helical" evidence="1">
    <location>
        <begin position="12"/>
        <end position="31"/>
    </location>
</feature>
<evidence type="ECO:0000313" key="2">
    <source>
        <dbReference type="EMBL" id="SER41863.1"/>
    </source>
</evidence>
<gene>
    <name evidence="2" type="ORF">SAMN05216600_12852</name>
</gene>
<keyword evidence="1" id="KW-1133">Transmembrane helix</keyword>
<dbReference type="Proteomes" id="UP000198512">
    <property type="component" value="Unassembled WGS sequence"/>
</dbReference>
<accession>A0ABY1BR31</accession>
<evidence type="ECO:0000313" key="3">
    <source>
        <dbReference type="Proteomes" id="UP000198512"/>
    </source>
</evidence>
<comment type="caution">
    <text evidence="2">The sequence shown here is derived from an EMBL/GenBank/DDBJ whole genome shotgun (WGS) entry which is preliminary data.</text>
</comment>
<keyword evidence="1" id="KW-0472">Membrane</keyword>
<dbReference type="RefSeq" id="WP_167362833.1">
    <property type="nucleotide sequence ID" value="NZ_FOFP01000028.1"/>
</dbReference>
<name>A0ABY1BR31_9PSED</name>
<keyword evidence="1" id="KW-0812">Transmembrane</keyword>
<organism evidence="2 3">
    <name type="scientific">Pseudomonas cuatrocienegasensis</name>
    <dbReference type="NCBI Taxonomy" id="543360"/>
    <lineage>
        <taxon>Bacteria</taxon>
        <taxon>Pseudomonadati</taxon>
        <taxon>Pseudomonadota</taxon>
        <taxon>Gammaproteobacteria</taxon>
        <taxon>Pseudomonadales</taxon>
        <taxon>Pseudomonadaceae</taxon>
        <taxon>Pseudomonas</taxon>
    </lineage>
</organism>
<reference evidence="2 3" key="1">
    <citation type="submission" date="2016-10" db="EMBL/GenBank/DDBJ databases">
        <authorList>
            <person name="Varghese N."/>
            <person name="Submissions S."/>
        </authorList>
    </citation>
    <scope>NUCLEOTIDE SEQUENCE [LARGE SCALE GENOMIC DNA]</scope>
    <source>
        <strain evidence="2 3">CIP 109853</strain>
    </source>
</reference>
<proteinExistence type="predicted"/>
<protein>
    <submittedName>
        <fullName evidence="2">Uncharacterized protein</fullName>
    </submittedName>
</protein>
<evidence type="ECO:0000256" key="1">
    <source>
        <dbReference type="SAM" id="Phobius"/>
    </source>
</evidence>